<reference evidence="2 3" key="1">
    <citation type="submission" date="2024-09" db="EMBL/GenBank/DDBJ databases">
        <authorList>
            <person name="Sun Q."/>
            <person name="Mori K."/>
        </authorList>
    </citation>
    <scope>NUCLEOTIDE SEQUENCE [LARGE SCALE GENOMIC DNA]</scope>
    <source>
        <strain evidence="2 3">CCM 7609</strain>
    </source>
</reference>
<feature type="region of interest" description="Disordered" evidence="1">
    <location>
        <begin position="1"/>
        <end position="31"/>
    </location>
</feature>
<feature type="region of interest" description="Disordered" evidence="1">
    <location>
        <begin position="47"/>
        <end position="68"/>
    </location>
</feature>
<keyword evidence="3" id="KW-1185">Reference proteome</keyword>
<dbReference type="EMBL" id="JBHMFI010000002">
    <property type="protein sequence ID" value="MFB9074355.1"/>
    <property type="molecule type" value="Genomic_DNA"/>
</dbReference>
<protein>
    <submittedName>
        <fullName evidence="2">Uncharacterized protein</fullName>
    </submittedName>
</protein>
<accession>A0ABV5G5Z4</accession>
<evidence type="ECO:0000256" key="1">
    <source>
        <dbReference type="SAM" id="MobiDB-lite"/>
    </source>
</evidence>
<evidence type="ECO:0000313" key="2">
    <source>
        <dbReference type="EMBL" id="MFB9074355.1"/>
    </source>
</evidence>
<proteinExistence type="predicted"/>
<name>A0ABV5G5Z4_9MICC</name>
<gene>
    <name evidence="2" type="ORF">ACFFX0_25430</name>
</gene>
<dbReference type="Proteomes" id="UP001589575">
    <property type="component" value="Unassembled WGS sequence"/>
</dbReference>
<evidence type="ECO:0000313" key="3">
    <source>
        <dbReference type="Proteomes" id="UP001589575"/>
    </source>
</evidence>
<sequence length="68" mass="6936">MVACSSSTSARPLSRNSFTSSSFPGNASNLTSNPLVTLMTSPLLLSGCPRVGTLSPRRTPAGPPASGW</sequence>
<comment type="caution">
    <text evidence="2">The sequence shown here is derived from an EMBL/GenBank/DDBJ whole genome shotgun (WGS) entry which is preliminary data.</text>
</comment>
<organism evidence="2 3">
    <name type="scientific">Citricoccus parietis</name>
    <dbReference type="NCBI Taxonomy" id="592307"/>
    <lineage>
        <taxon>Bacteria</taxon>
        <taxon>Bacillati</taxon>
        <taxon>Actinomycetota</taxon>
        <taxon>Actinomycetes</taxon>
        <taxon>Micrococcales</taxon>
        <taxon>Micrococcaceae</taxon>
        <taxon>Citricoccus</taxon>
    </lineage>
</organism>